<keyword evidence="2" id="KW-0175">Coiled coil</keyword>
<feature type="region of interest" description="Disordered" evidence="3">
    <location>
        <begin position="35"/>
        <end position="76"/>
    </location>
</feature>
<feature type="compositionally biased region" description="Basic and acidic residues" evidence="3">
    <location>
        <begin position="315"/>
        <end position="335"/>
    </location>
</feature>
<feature type="compositionally biased region" description="Basic and acidic residues" evidence="3">
    <location>
        <begin position="67"/>
        <end position="76"/>
    </location>
</feature>
<dbReference type="PROSITE" id="PS50119">
    <property type="entry name" value="ZF_BBOX"/>
    <property type="match status" value="2"/>
</dbReference>
<feature type="compositionally biased region" description="Basic residues" evidence="3">
    <location>
        <begin position="40"/>
        <end position="66"/>
    </location>
</feature>
<dbReference type="SUPFAM" id="SSF57845">
    <property type="entry name" value="B-box zinc-binding domain"/>
    <property type="match status" value="1"/>
</dbReference>
<dbReference type="CDD" id="cd19757">
    <property type="entry name" value="Bbox1"/>
    <property type="match status" value="1"/>
</dbReference>
<sequence>MLREKCWTEKNGWTPFLIGNISKIENQILLITRLKDKHEKPKKRKTKKRLKAKHEKPKRRKKKKKQKSQDPKRLRDIQIPFEHQIPQCQVCEEKKADCYCTECDIHYCQNCEPQVHTPFFLKKHINFIYREPYVSRKKINSNLCDKHNQELCLYCKDENELICGDCYVTCRKNKHSILGLDEYSNEISQKIKIILNKIQKAEIQSNETIEKSLELKNKFKIEIKELSNLIEKQSDLMIQKIQKSKINHLNLLLKIGIISDTKFDNIIDKNEAKQEEIKETKNQIKILTKLKKDKKTIKLIRESNEIIEKDEEESGKERKKEQQKKREIQREKEKTEEIRRLNQREIERSEEQKKEKILEVFDPKMNWGNVIKLKNENKTAWNRSSEDWGIICGKKIYSRGKHQIKIKIDQFPNPEDDPNMIRLGVIKTENRENLIENDDLEKTYYFRTYWDRRENGSDKTKFENGEWIEENYPKKIYLKKNDIFTILLDMDQKKISFKLNKKELEGWENLPEKVNLFAYLGNQKGKEKNQITII</sequence>
<dbReference type="InterPro" id="IPR000315">
    <property type="entry name" value="Znf_B-box"/>
</dbReference>
<feature type="region of interest" description="Disordered" evidence="3">
    <location>
        <begin position="310"/>
        <end position="335"/>
    </location>
</feature>
<keyword evidence="1" id="KW-0862">Zinc</keyword>
<dbReference type="Gene3D" id="2.60.120.920">
    <property type="match status" value="1"/>
</dbReference>
<accession>A0ABQ8Y0T1</accession>
<dbReference type="EMBL" id="JAOAOG010000237">
    <property type="protein sequence ID" value="KAJ6237782.1"/>
    <property type="molecule type" value="Genomic_DNA"/>
</dbReference>
<gene>
    <name evidence="5" type="ORF">M0813_26575</name>
</gene>
<keyword evidence="6" id="KW-1185">Reference proteome</keyword>
<feature type="domain" description="B box-type" evidence="4">
    <location>
        <begin position="83"/>
        <end position="124"/>
    </location>
</feature>
<comment type="caution">
    <text evidence="5">The sequence shown here is derived from an EMBL/GenBank/DDBJ whole genome shotgun (WGS) entry which is preliminary data.</text>
</comment>
<organism evidence="5 6">
    <name type="scientific">Anaeramoeba flamelloides</name>
    <dbReference type="NCBI Taxonomy" id="1746091"/>
    <lineage>
        <taxon>Eukaryota</taxon>
        <taxon>Metamonada</taxon>
        <taxon>Anaeramoebidae</taxon>
        <taxon>Anaeramoeba</taxon>
    </lineage>
</organism>
<name>A0ABQ8Y0T1_9EUKA</name>
<evidence type="ECO:0000256" key="1">
    <source>
        <dbReference type="PROSITE-ProRule" id="PRU00024"/>
    </source>
</evidence>
<feature type="coiled-coil region" evidence="2">
    <location>
        <begin position="198"/>
        <end position="236"/>
    </location>
</feature>
<feature type="domain" description="B box-type" evidence="4">
    <location>
        <begin position="139"/>
        <end position="180"/>
    </location>
</feature>
<evidence type="ECO:0000313" key="5">
    <source>
        <dbReference type="EMBL" id="KAJ6237782.1"/>
    </source>
</evidence>
<dbReference type="SUPFAM" id="SSF49899">
    <property type="entry name" value="Concanavalin A-like lectins/glucanases"/>
    <property type="match status" value="1"/>
</dbReference>
<dbReference type="InterPro" id="IPR013320">
    <property type="entry name" value="ConA-like_dom_sf"/>
</dbReference>
<dbReference type="Gene3D" id="3.30.160.60">
    <property type="entry name" value="Classic Zinc Finger"/>
    <property type="match status" value="1"/>
</dbReference>
<dbReference type="InterPro" id="IPR043136">
    <property type="entry name" value="B30.2/SPRY_sf"/>
</dbReference>
<proteinExistence type="predicted"/>
<protein>
    <submittedName>
        <fullName evidence="5">Zinc finger protein</fullName>
    </submittedName>
</protein>
<keyword evidence="1" id="KW-0863">Zinc-finger</keyword>
<dbReference type="Proteomes" id="UP001150062">
    <property type="component" value="Unassembled WGS sequence"/>
</dbReference>
<evidence type="ECO:0000259" key="4">
    <source>
        <dbReference type="PROSITE" id="PS50119"/>
    </source>
</evidence>
<reference evidence="5" key="1">
    <citation type="submission" date="2022-08" db="EMBL/GenBank/DDBJ databases">
        <title>Novel sulfate-reducing endosymbionts in the free-living metamonad Anaeramoeba.</title>
        <authorList>
            <person name="Jerlstrom-Hultqvist J."/>
            <person name="Cepicka I."/>
            <person name="Gallot-Lavallee L."/>
            <person name="Salas-Leiva D."/>
            <person name="Curtis B.A."/>
            <person name="Zahonova K."/>
            <person name="Pipaliya S."/>
            <person name="Dacks J."/>
            <person name="Roger A.J."/>
        </authorList>
    </citation>
    <scope>NUCLEOTIDE SEQUENCE</scope>
    <source>
        <strain evidence="5">Schooner1</strain>
    </source>
</reference>
<evidence type="ECO:0000256" key="3">
    <source>
        <dbReference type="SAM" id="MobiDB-lite"/>
    </source>
</evidence>
<evidence type="ECO:0000313" key="6">
    <source>
        <dbReference type="Proteomes" id="UP001150062"/>
    </source>
</evidence>
<evidence type="ECO:0000256" key="2">
    <source>
        <dbReference type="SAM" id="Coils"/>
    </source>
</evidence>
<keyword evidence="1" id="KW-0479">Metal-binding</keyword>